<feature type="compositionally biased region" description="Pro residues" evidence="1">
    <location>
        <begin position="95"/>
        <end position="108"/>
    </location>
</feature>
<dbReference type="AlphaFoldDB" id="A0A175R2T1"/>
<reference evidence="2 3" key="1">
    <citation type="journal article" date="2016" name="Front. Microbiol.">
        <title>Genomic Resource of Rice Seed Associated Bacteria.</title>
        <authorList>
            <person name="Midha S."/>
            <person name="Bansal K."/>
            <person name="Sharma S."/>
            <person name="Kumar N."/>
            <person name="Patil P.P."/>
            <person name="Chaudhry V."/>
            <person name="Patil P.B."/>
        </authorList>
    </citation>
    <scope>NUCLEOTIDE SEQUENCE [LARGE SCALE GENOMIC DNA]</scope>
    <source>
        <strain evidence="2 3">NS226</strain>
    </source>
</reference>
<evidence type="ECO:0000313" key="3">
    <source>
        <dbReference type="Proteomes" id="UP000078272"/>
    </source>
</evidence>
<dbReference type="STRING" id="401562.NS365_13140"/>
<protein>
    <submittedName>
        <fullName evidence="2">Uncharacterized protein</fullName>
    </submittedName>
</protein>
<evidence type="ECO:0000256" key="1">
    <source>
        <dbReference type="SAM" id="MobiDB-lite"/>
    </source>
</evidence>
<dbReference type="RefSeq" id="WP_058636569.1">
    <property type="nucleotide sequence ID" value="NZ_LDPZ01000065.1"/>
</dbReference>
<dbReference type="InterPro" id="IPR035220">
    <property type="entry name" value="DUF5330"/>
</dbReference>
<dbReference type="Pfam" id="PF17264">
    <property type="entry name" value="DUF5330"/>
    <property type="match status" value="1"/>
</dbReference>
<gene>
    <name evidence="2" type="ORF">NS226_20650</name>
</gene>
<accession>A0A175R2T1</accession>
<evidence type="ECO:0000313" key="2">
    <source>
        <dbReference type="EMBL" id="KTQ85228.1"/>
    </source>
</evidence>
<sequence>MRFLIKIAFLIGLIALFLPGHRDKDGASDPGLSPVVLLYGVQQAFSDLGGFCDRSPAACASARDAASFVVARVQEGAVIGYGLIREKMTGEKPAQPDPNDAPAPPRAYTPPGTARPNASITTGSVAPGAPAALSFAAPERPAPTPIAIRPVLQPPAPNATAARPLPQPYRKPVSADAPAAAKAPESKTPAMSQASKTAEVAPPIADRVPGSPKPFRMPAMAGGADEPLHPVPQAILPPERAPLPRFAPRA</sequence>
<dbReference type="OrthoDB" id="7923950at2"/>
<feature type="compositionally biased region" description="Low complexity" evidence="1">
    <location>
        <begin position="171"/>
        <end position="190"/>
    </location>
</feature>
<dbReference type="PATRIC" id="fig|401562.3.peg.4562"/>
<comment type="caution">
    <text evidence="2">The sequence shown here is derived from an EMBL/GenBank/DDBJ whole genome shotgun (WGS) entry which is preliminary data.</text>
</comment>
<organism evidence="2 3">
    <name type="scientific">Aureimonas ureilytica</name>
    <dbReference type="NCBI Taxonomy" id="401562"/>
    <lineage>
        <taxon>Bacteria</taxon>
        <taxon>Pseudomonadati</taxon>
        <taxon>Pseudomonadota</taxon>
        <taxon>Alphaproteobacteria</taxon>
        <taxon>Hyphomicrobiales</taxon>
        <taxon>Aurantimonadaceae</taxon>
        <taxon>Aureimonas</taxon>
    </lineage>
</organism>
<feature type="region of interest" description="Disordered" evidence="1">
    <location>
        <begin position="145"/>
        <end position="250"/>
    </location>
</feature>
<proteinExistence type="predicted"/>
<feature type="region of interest" description="Disordered" evidence="1">
    <location>
        <begin position="89"/>
        <end position="125"/>
    </location>
</feature>
<name>A0A175R2T1_9HYPH</name>
<dbReference type="EMBL" id="LDPZ01000065">
    <property type="protein sequence ID" value="KTQ85228.1"/>
    <property type="molecule type" value="Genomic_DNA"/>
</dbReference>
<dbReference type="Proteomes" id="UP000078272">
    <property type="component" value="Unassembled WGS sequence"/>
</dbReference>